<sequence>MTTMNLTEKDISALTEQDIIALVARLDQDDYNNPFESLEDWHVLRTILFQRQDLAEPYLHLLDIEAYDEA</sequence>
<dbReference type="eggNOG" id="COG3536">
    <property type="taxonomic scope" value="Bacteria"/>
</dbReference>
<protein>
    <recommendedName>
        <fullName evidence="3">DUF2555 domain-containing protein</fullName>
    </recommendedName>
</protein>
<evidence type="ECO:0008006" key="3">
    <source>
        <dbReference type="Google" id="ProtNLM"/>
    </source>
</evidence>
<proteinExistence type="predicted"/>
<evidence type="ECO:0000313" key="2">
    <source>
        <dbReference type="Proteomes" id="UP000028922"/>
    </source>
</evidence>
<dbReference type="Proteomes" id="UP000028922">
    <property type="component" value="Unassembled WGS sequence"/>
</dbReference>
<dbReference type="EMBL" id="JPSP01000008">
    <property type="protein sequence ID" value="KFF41366.1"/>
    <property type="molecule type" value="Genomic_DNA"/>
</dbReference>
<gene>
    <name evidence="1" type="ORF">ucyna2_00788</name>
</gene>
<dbReference type="InterPro" id="IPR019678">
    <property type="entry name" value="DUF2555"/>
</dbReference>
<comment type="caution">
    <text evidence="1">The sequence shown here is derived from an EMBL/GenBank/DDBJ whole genome shotgun (WGS) entry which is preliminary data.</text>
</comment>
<dbReference type="Pfam" id="PF10742">
    <property type="entry name" value="DUF2555"/>
    <property type="match status" value="1"/>
</dbReference>
<name>A0A086CGQ2_9CHRO</name>
<reference evidence="1 2" key="1">
    <citation type="submission" date="2014-08" db="EMBL/GenBank/DDBJ databases">
        <title>Comparative genomics reveals surprising divergence of two closely related strains of uncultivated UCYN-A cyanobacteria.</title>
        <authorList>
            <person name="Bombar D."/>
            <person name="Heller P."/>
            <person name="Sanchez-Baracaldo P."/>
            <person name="Carter B.J."/>
            <person name="Zert J.P."/>
        </authorList>
    </citation>
    <scope>NUCLEOTIDE SEQUENCE [LARGE SCALE GENOMIC DNA]</scope>
</reference>
<dbReference type="AlphaFoldDB" id="A0A086CGQ2"/>
<dbReference type="STRING" id="1527444.ucyna2_00788"/>
<accession>A0A086CGQ2</accession>
<evidence type="ECO:0000313" key="1">
    <source>
        <dbReference type="EMBL" id="KFF41366.1"/>
    </source>
</evidence>
<organism evidence="1 2">
    <name type="scientific">Candidatus Atelocyanobacterium thalassa isolate SIO64986</name>
    <dbReference type="NCBI Taxonomy" id="1527444"/>
    <lineage>
        <taxon>Bacteria</taxon>
        <taxon>Bacillati</taxon>
        <taxon>Cyanobacteriota</taxon>
        <taxon>Cyanophyceae</taxon>
        <taxon>Oscillatoriophycideae</taxon>
        <taxon>Chroococcales</taxon>
        <taxon>Aphanothecaceae</taxon>
        <taxon>Candidatus Atelocyanobacterium</taxon>
        <taxon>Candidatus Atelocyanobacterium thalassae</taxon>
    </lineage>
</organism>